<dbReference type="PANTHER" id="PTHR32502">
    <property type="entry name" value="N-ACETYLGALACTOSAMINE PERMEASE II COMPONENT-RELATED"/>
    <property type="match status" value="1"/>
</dbReference>
<dbReference type="PROSITE" id="PS51108">
    <property type="entry name" value="PTS_EIID"/>
    <property type="match status" value="1"/>
</dbReference>
<feature type="transmembrane region" description="Helical" evidence="1">
    <location>
        <begin position="126"/>
        <end position="143"/>
    </location>
</feature>
<accession>A0A415I229</accession>
<dbReference type="Proteomes" id="UP000286181">
    <property type="component" value="Unassembled WGS sequence"/>
</dbReference>
<dbReference type="InterPro" id="IPR004704">
    <property type="entry name" value="PTS_IID_man"/>
</dbReference>
<dbReference type="GO" id="GO:0005886">
    <property type="term" value="C:plasma membrane"/>
    <property type="evidence" value="ECO:0007669"/>
    <property type="project" value="TreeGrafter"/>
</dbReference>
<feature type="transmembrane region" description="Helical" evidence="1">
    <location>
        <begin position="190"/>
        <end position="214"/>
    </location>
</feature>
<dbReference type="InterPro" id="IPR050303">
    <property type="entry name" value="GatZ_KbaZ_carbometab"/>
</dbReference>
<feature type="transmembrane region" description="Helical" evidence="1">
    <location>
        <begin position="234"/>
        <end position="255"/>
    </location>
</feature>
<keyword evidence="1" id="KW-1133">Transmembrane helix</keyword>
<reference evidence="2 3" key="1">
    <citation type="submission" date="2018-08" db="EMBL/GenBank/DDBJ databases">
        <title>A genome reference for cultivated species of the human gut microbiota.</title>
        <authorList>
            <person name="Zou Y."/>
            <person name="Xue W."/>
            <person name="Luo G."/>
        </authorList>
    </citation>
    <scope>NUCLEOTIDE SEQUENCE [LARGE SCALE GENOMIC DNA]</scope>
    <source>
        <strain evidence="2 3">AF39-14AC</strain>
    </source>
</reference>
<comment type="caution">
    <text evidence="2">The sequence shown here is derived from an EMBL/GenBank/DDBJ whole genome shotgun (WGS) entry which is preliminary data.</text>
</comment>
<keyword evidence="1" id="KW-0472">Membrane</keyword>
<dbReference type="RefSeq" id="WP_118372519.1">
    <property type="nucleotide sequence ID" value="NZ_JAQDCR010000023.1"/>
</dbReference>
<dbReference type="GO" id="GO:0009401">
    <property type="term" value="P:phosphoenolpyruvate-dependent sugar phosphotransferase system"/>
    <property type="evidence" value="ECO:0007669"/>
    <property type="project" value="InterPro"/>
</dbReference>
<sequence length="281" mass="31214">MEENKRTELDKINEKKEIMTPKDYRSIFWRSFTIQGSWSFDKMMAYGYMYAIEKPLRKIYPNDDDFYAALKRHTETFNVTPHVSPFLMTLGVAMEEENAKSDTFDTSSINNVKVGLMGPMSGIGDSFFWGTFRVIAAGIGIGLAKSGNILGAVIYFLLYTAIHFITKILGGKYGYKMGTKFLENSEENHLMDKLSMGASILGMTVIGAMIGTMVSLQTTLSFTLAGTETTLQSIFDQIFPGILPLGATFLCVALFNKNVKTIYIIIGIFVLCILGCAIGIF</sequence>
<evidence type="ECO:0000313" key="3">
    <source>
        <dbReference type="Proteomes" id="UP000286181"/>
    </source>
</evidence>
<organism evidence="2 3">
    <name type="scientific">Agathobacter rectalis</name>
    <dbReference type="NCBI Taxonomy" id="39491"/>
    <lineage>
        <taxon>Bacteria</taxon>
        <taxon>Bacillati</taxon>
        <taxon>Bacillota</taxon>
        <taxon>Clostridia</taxon>
        <taxon>Lachnospirales</taxon>
        <taxon>Lachnospiraceae</taxon>
        <taxon>Agathobacter</taxon>
    </lineage>
</organism>
<evidence type="ECO:0000313" key="2">
    <source>
        <dbReference type="EMBL" id="RHL01692.1"/>
    </source>
</evidence>
<dbReference type="EMBL" id="QROF01000026">
    <property type="protein sequence ID" value="RHL01692.1"/>
    <property type="molecule type" value="Genomic_DNA"/>
</dbReference>
<name>A0A415I229_9FIRM</name>
<proteinExistence type="predicted"/>
<dbReference type="PANTHER" id="PTHR32502:SF23">
    <property type="entry name" value="TRANSPORT PROTEIN, PTS SYSTEM"/>
    <property type="match status" value="1"/>
</dbReference>
<protein>
    <submittedName>
        <fullName evidence="2">PTS system mannose/fructose/sorbose family transporter subunit IID</fullName>
    </submittedName>
</protein>
<evidence type="ECO:0000256" key="1">
    <source>
        <dbReference type="SAM" id="Phobius"/>
    </source>
</evidence>
<feature type="transmembrane region" description="Helical" evidence="1">
    <location>
        <begin position="262"/>
        <end position="280"/>
    </location>
</feature>
<feature type="transmembrane region" description="Helical" evidence="1">
    <location>
        <begin position="149"/>
        <end position="169"/>
    </location>
</feature>
<dbReference type="AlphaFoldDB" id="A0A415I229"/>
<keyword evidence="1" id="KW-0812">Transmembrane</keyword>
<dbReference type="Pfam" id="PF03613">
    <property type="entry name" value="EIID-AGA"/>
    <property type="match status" value="1"/>
</dbReference>
<gene>
    <name evidence="2" type="ORF">DW038_15305</name>
</gene>